<dbReference type="PANTHER" id="PTHR10270">
    <property type="entry name" value="SOX TRANSCRIPTION FACTOR"/>
    <property type="match status" value="1"/>
</dbReference>
<dbReference type="STRING" id="2282107.A0A286UQC5"/>
<reference evidence="6 7" key="1">
    <citation type="journal article" date="2017" name="Mol. Ecol.">
        <title>Comparative and population genomic landscape of Phellinus noxius: A hypervariable fungus causing root rot in trees.</title>
        <authorList>
            <person name="Chung C.L."/>
            <person name="Lee T.J."/>
            <person name="Akiba M."/>
            <person name="Lee H.H."/>
            <person name="Kuo T.H."/>
            <person name="Liu D."/>
            <person name="Ke H.M."/>
            <person name="Yokoi T."/>
            <person name="Roa M.B."/>
            <person name="Lu M.J."/>
            <person name="Chang Y.Y."/>
            <person name="Ann P.J."/>
            <person name="Tsai J.N."/>
            <person name="Chen C.Y."/>
            <person name="Tzean S.S."/>
            <person name="Ota Y."/>
            <person name="Hattori T."/>
            <person name="Sahashi N."/>
            <person name="Liou R.F."/>
            <person name="Kikuchi T."/>
            <person name="Tsai I.J."/>
        </authorList>
    </citation>
    <scope>NUCLEOTIDE SEQUENCE [LARGE SCALE GENOMIC DNA]</scope>
    <source>
        <strain evidence="6 7">FFPRI411160</strain>
    </source>
</reference>
<proteinExistence type="predicted"/>
<dbReference type="CDD" id="cd01389">
    <property type="entry name" value="HMG-box_ROX1-like"/>
    <property type="match status" value="1"/>
</dbReference>
<keyword evidence="2" id="KW-0804">Transcription</keyword>
<evidence type="ECO:0000256" key="4">
    <source>
        <dbReference type="SAM" id="MobiDB-lite"/>
    </source>
</evidence>
<evidence type="ECO:0000256" key="3">
    <source>
        <dbReference type="PROSITE-ProRule" id="PRU00267"/>
    </source>
</evidence>
<dbReference type="SMART" id="SM00398">
    <property type="entry name" value="HMG"/>
    <property type="match status" value="1"/>
</dbReference>
<evidence type="ECO:0000256" key="1">
    <source>
        <dbReference type="ARBA" id="ARBA00023125"/>
    </source>
</evidence>
<dbReference type="Gene3D" id="1.10.30.10">
    <property type="entry name" value="High mobility group box domain"/>
    <property type="match status" value="1"/>
</dbReference>
<dbReference type="PANTHER" id="PTHR10270:SF161">
    <property type="entry name" value="SEX-DETERMINING REGION Y PROTEIN"/>
    <property type="match status" value="1"/>
</dbReference>
<feature type="region of interest" description="Disordered" evidence="4">
    <location>
        <begin position="40"/>
        <end position="105"/>
    </location>
</feature>
<sequence length="409" mass="44271">MPRDVCSVPISSASRLSKAYDKQREAALLDSMANFQLPTSLSSLQTPKKSIHTLNPIPSSAASPPGLSYSPTSTPASSIRPTPSRFAQSLSGSEPDFLTISDPGPSSISSITAPSKIVVYASNHKRSDGHVKRPANPFILFAKDFRRKNKGVNNRELSKRAGNLWRSMNEIEKHPWRELASEVKKEHEKLYPDYRYQPRRNVRKSKKKEGECITAKLDLDASAFLNTAADSSLIADYNHYLHSASFSSGGISFNDPIFSSDASHGIKTPLTLRTISHDPYVYTPLNLAQSSTSSNVTDSFLSTDSLTSTPFTLSKDVHWTSDMPQMFNQLSTPQQGAVSLRGSLSPSTAISASDCALLGQTIFDSPLSELMTSGVSSSALVPRLSSRAPTTSKAPRSQAVGGPSRSKST</sequence>
<dbReference type="PROSITE" id="PS50118">
    <property type="entry name" value="HMG_BOX_2"/>
    <property type="match status" value="1"/>
</dbReference>
<keyword evidence="3" id="KW-0539">Nucleus</keyword>
<feature type="compositionally biased region" description="Polar residues" evidence="4">
    <location>
        <begin position="40"/>
        <end position="62"/>
    </location>
</feature>
<organism evidence="6 7">
    <name type="scientific">Pyrrhoderma noxium</name>
    <dbReference type="NCBI Taxonomy" id="2282107"/>
    <lineage>
        <taxon>Eukaryota</taxon>
        <taxon>Fungi</taxon>
        <taxon>Dikarya</taxon>
        <taxon>Basidiomycota</taxon>
        <taxon>Agaricomycotina</taxon>
        <taxon>Agaricomycetes</taxon>
        <taxon>Hymenochaetales</taxon>
        <taxon>Hymenochaetaceae</taxon>
        <taxon>Pyrrhoderma</taxon>
    </lineage>
</organism>
<dbReference type="EMBL" id="NBII01000002">
    <property type="protein sequence ID" value="PAV21798.1"/>
    <property type="molecule type" value="Genomic_DNA"/>
</dbReference>
<comment type="caution">
    <text evidence="6">The sequence shown here is derived from an EMBL/GenBank/DDBJ whole genome shotgun (WGS) entry which is preliminary data.</text>
</comment>
<dbReference type="Proteomes" id="UP000217199">
    <property type="component" value="Unassembled WGS sequence"/>
</dbReference>
<feature type="DNA-binding region" description="HMG box" evidence="3">
    <location>
        <begin position="131"/>
        <end position="195"/>
    </location>
</feature>
<name>A0A286UQC5_9AGAM</name>
<protein>
    <submittedName>
        <fullName evidence="6">Transcription factor SOX-10</fullName>
    </submittedName>
</protein>
<feature type="compositionally biased region" description="Polar residues" evidence="4">
    <location>
        <begin position="69"/>
        <end position="92"/>
    </location>
</feature>
<feature type="region of interest" description="Disordered" evidence="4">
    <location>
        <begin position="378"/>
        <end position="409"/>
    </location>
</feature>
<dbReference type="SUPFAM" id="SSF47095">
    <property type="entry name" value="HMG-box"/>
    <property type="match status" value="1"/>
</dbReference>
<evidence type="ECO:0000313" key="7">
    <source>
        <dbReference type="Proteomes" id="UP000217199"/>
    </source>
</evidence>
<evidence type="ECO:0000259" key="5">
    <source>
        <dbReference type="PROSITE" id="PS50118"/>
    </source>
</evidence>
<feature type="domain" description="HMG box" evidence="5">
    <location>
        <begin position="131"/>
        <end position="195"/>
    </location>
</feature>
<dbReference type="Pfam" id="PF00505">
    <property type="entry name" value="HMG_box"/>
    <property type="match status" value="1"/>
</dbReference>
<dbReference type="OrthoDB" id="3257572at2759"/>
<gene>
    <name evidence="6" type="ORF">PNOK_0175500</name>
</gene>
<dbReference type="GO" id="GO:0030154">
    <property type="term" value="P:cell differentiation"/>
    <property type="evidence" value="ECO:0007669"/>
    <property type="project" value="TreeGrafter"/>
</dbReference>
<dbReference type="GO" id="GO:0005634">
    <property type="term" value="C:nucleus"/>
    <property type="evidence" value="ECO:0007669"/>
    <property type="project" value="UniProtKB-UniRule"/>
</dbReference>
<dbReference type="InParanoid" id="A0A286UQC5"/>
<dbReference type="AlphaFoldDB" id="A0A286UQC5"/>
<dbReference type="InterPro" id="IPR050140">
    <property type="entry name" value="SRY-related_HMG-box_TF-like"/>
</dbReference>
<dbReference type="InterPro" id="IPR009071">
    <property type="entry name" value="HMG_box_dom"/>
</dbReference>
<evidence type="ECO:0000313" key="6">
    <source>
        <dbReference type="EMBL" id="PAV21798.1"/>
    </source>
</evidence>
<dbReference type="GO" id="GO:0001228">
    <property type="term" value="F:DNA-binding transcription activator activity, RNA polymerase II-specific"/>
    <property type="evidence" value="ECO:0007669"/>
    <property type="project" value="TreeGrafter"/>
</dbReference>
<keyword evidence="7" id="KW-1185">Reference proteome</keyword>
<keyword evidence="1 3" id="KW-0238">DNA-binding</keyword>
<dbReference type="InterPro" id="IPR036910">
    <property type="entry name" value="HMG_box_dom_sf"/>
</dbReference>
<dbReference type="GO" id="GO:0000978">
    <property type="term" value="F:RNA polymerase II cis-regulatory region sequence-specific DNA binding"/>
    <property type="evidence" value="ECO:0007669"/>
    <property type="project" value="TreeGrafter"/>
</dbReference>
<evidence type="ECO:0000256" key="2">
    <source>
        <dbReference type="ARBA" id="ARBA00023163"/>
    </source>
</evidence>
<accession>A0A286UQC5</accession>